<dbReference type="InterPro" id="IPR016032">
    <property type="entry name" value="Sig_transdc_resp-reg_C-effctor"/>
</dbReference>
<dbReference type="InterPro" id="IPR039420">
    <property type="entry name" value="WalR-like"/>
</dbReference>
<dbReference type="PANTHER" id="PTHR43214">
    <property type="entry name" value="TWO-COMPONENT RESPONSE REGULATOR"/>
    <property type="match status" value="1"/>
</dbReference>
<keyword evidence="2" id="KW-0805">Transcription regulation</keyword>
<dbReference type="SMART" id="SM00421">
    <property type="entry name" value="HTH_LUXR"/>
    <property type="match status" value="1"/>
</dbReference>
<dbReference type="GO" id="GO:0006355">
    <property type="term" value="P:regulation of DNA-templated transcription"/>
    <property type="evidence" value="ECO:0007669"/>
    <property type="project" value="InterPro"/>
</dbReference>
<evidence type="ECO:0000256" key="4">
    <source>
        <dbReference type="ARBA" id="ARBA00023163"/>
    </source>
</evidence>
<evidence type="ECO:0000313" key="9">
    <source>
        <dbReference type="Proteomes" id="UP000190541"/>
    </source>
</evidence>
<dbReference type="Gene3D" id="1.10.10.10">
    <property type="entry name" value="Winged helix-like DNA-binding domain superfamily/Winged helix DNA-binding domain"/>
    <property type="match status" value="1"/>
</dbReference>
<dbReference type="CDD" id="cd17535">
    <property type="entry name" value="REC_NarL-like"/>
    <property type="match status" value="1"/>
</dbReference>
<sequence length="202" mass="22869">MKYIIQEWMPETVVSFADTMPELLRLLSSKFIDIVVLDINIPGGNSFDMIKTIRGLQSHVKILVLSAYEELLYALRYIDLGADGYLQKNSNEITIREALNMVCQGKKYLSNDVKAHILEQRMSAGEKATENPIGSLTNRELEVCRLLAEGKGVGEIAKLLFLHTSTVGTYKSKIYEKLRVNNITELIDKFRLHDFGVTQIQS</sequence>
<dbReference type="PROSITE" id="PS50110">
    <property type="entry name" value="RESPONSE_REGULATORY"/>
    <property type="match status" value="1"/>
</dbReference>
<accession>A0A1T5CHZ3</accession>
<dbReference type="PANTHER" id="PTHR43214:SF41">
    <property type="entry name" value="NITRATE_NITRITE RESPONSE REGULATOR PROTEIN NARP"/>
    <property type="match status" value="1"/>
</dbReference>
<dbReference type="GO" id="GO:0000160">
    <property type="term" value="P:phosphorelay signal transduction system"/>
    <property type="evidence" value="ECO:0007669"/>
    <property type="project" value="InterPro"/>
</dbReference>
<evidence type="ECO:0000256" key="2">
    <source>
        <dbReference type="ARBA" id="ARBA00023015"/>
    </source>
</evidence>
<dbReference type="STRING" id="623280.SAMN05660226_02250"/>
<keyword evidence="9" id="KW-1185">Reference proteome</keyword>
<dbReference type="PRINTS" id="PR00038">
    <property type="entry name" value="HTHLUXR"/>
</dbReference>
<evidence type="ECO:0000259" key="7">
    <source>
        <dbReference type="PROSITE" id="PS50110"/>
    </source>
</evidence>
<dbReference type="SUPFAM" id="SSF46894">
    <property type="entry name" value="C-terminal effector domain of the bipartite response regulators"/>
    <property type="match status" value="1"/>
</dbReference>
<evidence type="ECO:0000256" key="5">
    <source>
        <dbReference type="PROSITE-ProRule" id="PRU00169"/>
    </source>
</evidence>
<feature type="domain" description="HTH luxR-type" evidence="6">
    <location>
        <begin position="129"/>
        <end position="194"/>
    </location>
</feature>
<dbReference type="GO" id="GO:0003677">
    <property type="term" value="F:DNA binding"/>
    <property type="evidence" value="ECO:0007669"/>
    <property type="project" value="UniProtKB-KW"/>
</dbReference>
<dbReference type="AlphaFoldDB" id="A0A1T5CHZ3"/>
<evidence type="ECO:0000256" key="3">
    <source>
        <dbReference type="ARBA" id="ARBA00023125"/>
    </source>
</evidence>
<dbReference type="PROSITE" id="PS50043">
    <property type="entry name" value="HTH_LUXR_2"/>
    <property type="match status" value="1"/>
</dbReference>
<dbReference type="InterPro" id="IPR001789">
    <property type="entry name" value="Sig_transdc_resp-reg_receiver"/>
</dbReference>
<keyword evidence="4" id="KW-0804">Transcription</keyword>
<dbReference type="SMART" id="SM00448">
    <property type="entry name" value="REC"/>
    <property type="match status" value="1"/>
</dbReference>
<dbReference type="CDD" id="cd06170">
    <property type="entry name" value="LuxR_C_like"/>
    <property type="match status" value="1"/>
</dbReference>
<dbReference type="InterPro" id="IPR011006">
    <property type="entry name" value="CheY-like_superfamily"/>
</dbReference>
<proteinExistence type="predicted"/>
<evidence type="ECO:0000313" key="8">
    <source>
        <dbReference type="EMBL" id="SKB59088.1"/>
    </source>
</evidence>
<keyword evidence="3" id="KW-0238">DNA-binding</keyword>
<gene>
    <name evidence="8" type="ORF">SAMN05660226_02250</name>
</gene>
<dbReference type="InterPro" id="IPR058245">
    <property type="entry name" value="NreC/VraR/RcsB-like_REC"/>
</dbReference>
<reference evidence="8 9" key="1">
    <citation type="submission" date="2017-02" db="EMBL/GenBank/DDBJ databases">
        <authorList>
            <person name="Peterson S.W."/>
        </authorList>
    </citation>
    <scope>NUCLEOTIDE SEQUENCE [LARGE SCALE GENOMIC DNA]</scope>
    <source>
        <strain evidence="8 9">DSM 22899</strain>
    </source>
</reference>
<dbReference type="Pfam" id="PF00072">
    <property type="entry name" value="Response_reg"/>
    <property type="match status" value="1"/>
</dbReference>
<protein>
    <submittedName>
        <fullName evidence="8">Two component transcriptional regulator, LuxR family</fullName>
    </submittedName>
</protein>
<dbReference type="InterPro" id="IPR036388">
    <property type="entry name" value="WH-like_DNA-bd_sf"/>
</dbReference>
<dbReference type="SUPFAM" id="SSF52172">
    <property type="entry name" value="CheY-like"/>
    <property type="match status" value="1"/>
</dbReference>
<dbReference type="Pfam" id="PF00196">
    <property type="entry name" value="GerE"/>
    <property type="match status" value="1"/>
</dbReference>
<dbReference type="EMBL" id="FUYS01000004">
    <property type="protein sequence ID" value="SKB59088.1"/>
    <property type="molecule type" value="Genomic_DNA"/>
</dbReference>
<name>A0A1T5CHZ3_9SPHI</name>
<evidence type="ECO:0000259" key="6">
    <source>
        <dbReference type="PROSITE" id="PS50043"/>
    </source>
</evidence>
<feature type="modified residue" description="4-aspartylphosphate" evidence="5">
    <location>
        <position position="38"/>
    </location>
</feature>
<keyword evidence="1 5" id="KW-0597">Phosphoprotein</keyword>
<organism evidence="8 9">
    <name type="scientific">Parapedobacter luteus</name>
    <dbReference type="NCBI Taxonomy" id="623280"/>
    <lineage>
        <taxon>Bacteria</taxon>
        <taxon>Pseudomonadati</taxon>
        <taxon>Bacteroidota</taxon>
        <taxon>Sphingobacteriia</taxon>
        <taxon>Sphingobacteriales</taxon>
        <taxon>Sphingobacteriaceae</taxon>
        <taxon>Parapedobacter</taxon>
    </lineage>
</organism>
<dbReference type="InterPro" id="IPR000792">
    <property type="entry name" value="Tscrpt_reg_LuxR_C"/>
</dbReference>
<evidence type="ECO:0000256" key="1">
    <source>
        <dbReference type="ARBA" id="ARBA00022553"/>
    </source>
</evidence>
<feature type="domain" description="Response regulatory" evidence="7">
    <location>
        <begin position="1"/>
        <end position="103"/>
    </location>
</feature>
<dbReference type="Gene3D" id="3.40.50.2300">
    <property type="match status" value="1"/>
</dbReference>
<dbReference type="Proteomes" id="UP000190541">
    <property type="component" value="Unassembled WGS sequence"/>
</dbReference>